<proteinExistence type="predicted"/>
<evidence type="ECO:0000313" key="1">
    <source>
        <dbReference type="EMBL" id="KAI3774282.1"/>
    </source>
</evidence>
<protein>
    <submittedName>
        <fullName evidence="1">Uncharacterized protein</fullName>
    </submittedName>
</protein>
<reference evidence="1 2" key="2">
    <citation type="journal article" date="2022" name="Mol. Ecol. Resour.">
        <title>The genomes of chicory, endive, great burdock and yacon provide insights into Asteraceae paleo-polyploidization history and plant inulin production.</title>
        <authorList>
            <person name="Fan W."/>
            <person name="Wang S."/>
            <person name="Wang H."/>
            <person name="Wang A."/>
            <person name="Jiang F."/>
            <person name="Liu H."/>
            <person name="Zhao H."/>
            <person name="Xu D."/>
            <person name="Zhang Y."/>
        </authorList>
    </citation>
    <scope>NUCLEOTIDE SEQUENCE [LARGE SCALE GENOMIC DNA]</scope>
    <source>
        <strain evidence="2">cv. Yunnan</strain>
        <tissue evidence="1">Leaves</tissue>
    </source>
</reference>
<comment type="caution">
    <text evidence="1">The sequence shown here is derived from an EMBL/GenBank/DDBJ whole genome shotgun (WGS) entry which is preliminary data.</text>
</comment>
<dbReference type="EMBL" id="CM042033">
    <property type="protein sequence ID" value="KAI3774282.1"/>
    <property type="molecule type" value="Genomic_DNA"/>
</dbReference>
<dbReference type="Proteomes" id="UP001056120">
    <property type="component" value="Linkage Group LG16"/>
</dbReference>
<reference evidence="2" key="1">
    <citation type="journal article" date="2022" name="Mol. Ecol. Resour.">
        <title>The genomes of chicory, endive, great burdock and yacon provide insights into Asteraceae palaeo-polyploidization history and plant inulin production.</title>
        <authorList>
            <person name="Fan W."/>
            <person name="Wang S."/>
            <person name="Wang H."/>
            <person name="Wang A."/>
            <person name="Jiang F."/>
            <person name="Liu H."/>
            <person name="Zhao H."/>
            <person name="Xu D."/>
            <person name="Zhang Y."/>
        </authorList>
    </citation>
    <scope>NUCLEOTIDE SEQUENCE [LARGE SCALE GENOMIC DNA]</scope>
    <source>
        <strain evidence="2">cv. Yunnan</strain>
    </source>
</reference>
<keyword evidence="2" id="KW-1185">Reference proteome</keyword>
<accession>A0ACB9FUP8</accession>
<organism evidence="1 2">
    <name type="scientific">Smallanthus sonchifolius</name>
    <dbReference type="NCBI Taxonomy" id="185202"/>
    <lineage>
        <taxon>Eukaryota</taxon>
        <taxon>Viridiplantae</taxon>
        <taxon>Streptophyta</taxon>
        <taxon>Embryophyta</taxon>
        <taxon>Tracheophyta</taxon>
        <taxon>Spermatophyta</taxon>
        <taxon>Magnoliopsida</taxon>
        <taxon>eudicotyledons</taxon>
        <taxon>Gunneridae</taxon>
        <taxon>Pentapetalae</taxon>
        <taxon>asterids</taxon>
        <taxon>campanulids</taxon>
        <taxon>Asterales</taxon>
        <taxon>Asteraceae</taxon>
        <taxon>Asteroideae</taxon>
        <taxon>Heliantheae alliance</taxon>
        <taxon>Millerieae</taxon>
        <taxon>Smallanthus</taxon>
    </lineage>
</organism>
<sequence length="117" mass="12901">MLCVCLRRCQWDKASDDVKDGVLRLVTKGNNAFGAVMSSGHDENPDEGSGDEAVALVRVIVRDNPVGLRESWLGSGATRIGVHAFVRVDRNQEKPNVAGIFVHIRDRKKAKSEFKIL</sequence>
<evidence type="ECO:0000313" key="2">
    <source>
        <dbReference type="Proteomes" id="UP001056120"/>
    </source>
</evidence>
<gene>
    <name evidence="1" type="ORF">L1987_48831</name>
</gene>
<name>A0ACB9FUP8_9ASTR</name>